<gene>
    <name evidence="2" type="ORF">V5O49_14440</name>
</gene>
<evidence type="ECO:0000259" key="1">
    <source>
        <dbReference type="Pfam" id="PF13460"/>
    </source>
</evidence>
<accession>A0ABU7ZAB4</accession>
<dbReference type="SUPFAM" id="SSF51735">
    <property type="entry name" value="NAD(P)-binding Rossmann-fold domains"/>
    <property type="match status" value="1"/>
</dbReference>
<dbReference type="InterPro" id="IPR016040">
    <property type="entry name" value="NAD(P)-bd_dom"/>
</dbReference>
<reference evidence="2" key="1">
    <citation type="journal article" date="2024" name="Antonie Van Leeuwenhoek">
        <title>Isoptericola haloaureus sp. nov., a dimorphic actinobacterium isolated from mangrove sediments of southeast India, implicating biosaline agricultural significance through nitrogen fixation and salt tolerance genes.</title>
        <authorList>
            <person name="Prathaban M."/>
            <person name="Prathiviraj R."/>
            <person name="Ravichandran M."/>
            <person name="Natarajan S.D."/>
            <person name="Sobanaa M."/>
            <person name="Hari Krishna Kumar S."/>
            <person name="Chandrasekar V."/>
            <person name="Selvin J."/>
        </authorList>
    </citation>
    <scope>NUCLEOTIDE SEQUENCE</scope>
    <source>
        <strain evidence="2">MP1014</strain>
    </source>
</reference>
<evidence type="ECO:0000313" key="2">
    <source>
        <dbReference type="EMBL" id="MEG3616326.1"/>
    </source>
</evidence>
<dbReference type="Gene3D" id="3.40.50.720">
    <property type="entry name" value="NAD(P)-binding Rossmann-like Domain"/>
    <property type="match status" value="1"/>
</dbReference>
<reference evidence="2" key="2">
    <citation type="submission" date="2024-02" db="EMBL/GenBank/DDBJ databases">
        <authorList>
            <person name="Prathaban M."/>
            <person name="Mythili R."/>
            <person name="Sharmila Devi N."/>
            <person name="Sobanaa M."/>
            <person name="Prathiviraj R."/>
            <person name="Selvin J."/>
        </authorList>
    </citation>
    <scope>NUCLEOTIDE SEQUENCE</scope>
    <source>
        <strain evidence="2">MP1014</strain>
    </source>
</reference>
<feature type="domain" description="NAD(P)-binding" evidence="1">
    <location>
        <begin position="7"/>
        <end position="200"/>
    </location>
</feature>
<dbReference type="RefSeq" id="WP_332902809.1">
    <property type="nucleotide sequence ID" value="NZ_JBAGLP010000118.1"/>
</dbReference>
<dbReference type="InterPro" id="IPR036291">
    <property type="entry name" value="NAD(P)-bd_dom_sf"/>
</dbReference>
<name>A0ABU7ZAB4_9MICO</name>
<dbReference type="PANTHER" id="PTHR15020">
    <property type="entry name" value="FLAVIN REDUCTASE-RELATED"/>
    <property type="match status" value="1"/>
</dbReference>
<sequence>MKVVVIGALGKVARQLVPLLSDGGSGPAVDVVGVVRREEQIDRVADIGGEPLLLDVEHASTEEMAQAFDGADAVIWSAGAGGGNPDRTYAVDRDAAIRSMDAAAAAGVRRYVMVSWVGSVPDHGVPSDASFYPYADAKLAADDHLRTTDLDWTILGPGSLTDDPPTGRIRVLGADERVERGEPSQVPRADVAQVAAASLRIDTTIGQFVRFTTGDETIPAALRHLENLE</sequence>
<protein>
    <submittedName>
        <fullName evidence="2">SDR family oxidoreductase</fullName>
    </submittedName>
</protein>
<proteinExistence type="predicted"/>
<keyword evidence="3" id="KW-1185">Reference proteome</keyword>
<dbReference type="CDD" id="cd05243">
    <property type="entry name" value="SDR_a5"/>
    <property type="match status" value="1"/>
</dbReference>
<dbReference type="Pfam" id="PF13460">
    <property type="entry name" value="NAD_binding_10"/>
    <property type="match status" value="1"/>
</dbReference>
<organism evidence="2 3">
    <name type="scientific">Isoptericola haloaureus</name>
    <dbReference type="NCBI Taxonomy" id="1542902"/>
    <lineage>
        <taxon>Bacteria</taxon>
        <taxon>Bacillati</taxon>
        <taxon>Actinomycetota</taxon>
        <taxon>Actinomycetes</taxon>
        <taxon>Micrococcales</taxon>
        <taxon>Promicromonosporaceae</taxon>
        <taxon>Isoptericola</taxon>
    </lineage>
</organism>
<dbReference type="Proteomes" id="UP001310387">
    <property type="component" value="Unassembled WGS sequence"/>
</dbReference>
<evidence type="ECO:0000313" key="3">
    <source>
        <dbReference type="Proteomes" id="UP001310387"/>
    </source>
</evidence>
<comment type="caution">
    <text evidence="2">The sequence shown here is derived from an EMBL/GenBank/DDBJ whole genome shotgun (WGS) entry which is preliminary data.</text>
</comment>
<dbReference type="EMBL" id="JBAGLP010000118">
    <property type="protein sequence ID" value="MEG3616326.1"/>
    <property type="molecule type" value="Genomic_DNA"/>
</dbReference>
<dbReference type="PANTHER" id="PTHR15020:SF50">
    <property type="entry name" value="UPF0659 PROTEIN YMR090W"/>
    <property type="match status" value="1"/>
</dbReference>